<evidence type="ECO:0000256" key="5">
    <source>
        <dbReference type="SAM" id="MobiDB-lite"/>
    </source>
</evidence>
<name>A0A0C3QJS5_9AGAM</name>
<feature type="compositionally biased region" description="Low complexity" evidence="5">
    <location>
        <begin position="303"/>
        <end position="312"/>
    </location>
</feature>
<dbReference type="Proteomes" id="UP000054248">
    <property type="component" value="Unassembled WGS sequence"/>
</dbReference>
<dbReference type="InterPro" id="IPR036887">
    <property type="entry name" value="HTH_APSES_sf"/>
</dbReference>
<dbReference type="PROSITE" id="PS51299">
    <property type="entry name" value="HTH_APSES"/>
    <property type="match status" value="1"/>
</dbReference>
<dbReference type="PROSITE" id="PS50088">
    <property type="entry name" value="ANK_REPEAT"/>
    <property type="match status" value="2"/>
</dbReference>
<dbReference type="SMART" id="SM01252">
    <property type="entry name" value="KilA-N"/>
    <property type="match status" value="1"/>
</dbReference>
<keyword evidence="1" id="KW-0677">Repeat</keyword>
<protein>
    <recommendedName>
        <fullName evidence="6">HTH APSES-type domain-containing protein</fullName>
    </recommendedName>
</protein>
<feature type="region of interest" description="Disordered" evidence="5">
    <location>
        <begin position="771"/>
        <end position="826"/>
    </location>
</feature>
<dbReference type="Pfam" id="PF00023">
    <property type="entry name" value="Ank"/>
    <property type="match status" value="1"/>
</dbReference>
<dbReference type="GO" id="GO:0033309">
    <property type="term" value="C:SBF transcription complex"/>
    <property type="evidence" value="ECO:0007669"/>
    <property type="project" value="TreeGrafter"/>
</dbReference>
<dbReference type="SMART" id="SM00248">
    <property type="entry name" value="ANK"/>
    <property type="match status" value="3"/>
</dbReference>
<keyword evidence="4" id="KW-0175">Coiled coil</keyword>
<dbReference type="GO" id="GO:0001228">
    <property type="term" value="F:DNA-binding transcription activator activity, RNA polymerase II-specific"/>
    <property type="evidence" value="ECO:0007669"/>
    <property type="project" value="UniProtKB-ARBA"/>
</dbReference>
<dbReference type="FunFam" id="3.10.260.10:FF:000001">
    <property type="entry name" value="APSES transcription factor (MbpA)"/>
    <property type="match status" value="1"/>
</dbReference>
<feature type="domain" description="HTH APSES-type" evidence="6">
    <location>
        <begin position="54"/>
        <end position="160"/>
    </location>
</feature>
<feature type="compositionally biased region" description="Basic and acidic residues" evidence="5">
    <location>
        <begin position="334"/>
        <end position="351"/>
    </location>
</feature>
<evidence type="ECO:0000256" key="2">
    <source>
        <dbReference type="ARBA" id="ARBA00023043"/>
    </source>
</evidence>
<feature type="region of interest" description="Disordered" evidence="5">
    <location>
        <begin position="1"/>
        <end position="34"/>
    </location>
</feature>
<dbReference type="InterPro" id="IPR002110">
    <property type="entry name" value="Ankyrin_rpt"/>
</dbReference>
<accession>A0A0C3QJS5</accession>
<feature type="repeat" description="ANK" evidence="3">
    <location>
        <begin position="617"/>
        <end position="649"/>
    </location>
</feature>
<dbReference type="Gene3D" id="3.10.260.10">
    <property type="entry name" value="Transcription regulator HTH, APSES-type DNA-binding domain"/>
    <property type="match status" value="1"/>
</dbReference>
<feature type="compositionally biased region" description="Low complexity" evidence="5">
    <location>
        <begin position="1"/>
        <end position="11"/>
    </location>
</feature>
<dbReference type="GO" id="GO:0003677">
    <property type="term" value="F:DNA binding"/>
    <property type="evidence" value="ECO:0007669"/>
    <property type="project" value="InterPro"/>
</dbReference>
<feature type="compositionally biased region" description="Polar residues" evidence="5">
    <location>
        <begin position="357"/>
        <end position="386"/>
    </location>
</feature>
<dbReference type="Gene3D" id="1.25.40.20">
    <property type="entry name" value="Ankyrin repeat-containing domain"/>
    <property type="match status" value="1"/>
</dbReference>
<evidence type="ECO:0000313" key="7">
    <source>
        <dbReference type="EMBL" id="KIO26499.1"/>
    </source>
</evidence>
<evidence type="ECO:0000313" key="8">
    <source>
        <dbReference type="Proteomes" id="UP000054248"/>
    </source>
</evidence>
<dbReference type="GO" id="GO:0030907">
    <property type="term" value="C:MBF transcription complex"/>
    <property type="evidence" value="ECO:0007669"/>
    <property type="project" value="TreeGrafter"/>
</dbReference>
<keyword evidence="2 3" id="KW-0040">ANK repeat</keyword>
<dbReference type="PROSITE" id="PS50297">
    <property type="entry name" value="ANK_REP_REGION"/>
    <property type="match status" value="2"/>
</dbReference>
<dbReference type="SUPFAM" id="SSF48403">
    <property type="entry name" value="Ankyrin repeat"/>
    <property type="match status" value="1"/>
</dbReference>
<reference evidence="7 8" key="1">
    <citation type="submission" date="2014-04" db="EMBL/GenBank/DDBJ databases">
        <authorList>
            <consortium name="DOE Joint Genome Institute"/>
            <person name="Kuo A."/>
            <person name="Girlanda M."/>
            <person name="Perotto S."/>
            <person name="Kohler A."/>
            <person name="Nagy L.G."/>
            <person name="Floudas D."/>
            <person name="Copeland A."/>
            <person name="Barry K.W."/>
            <person name="Cichocki N."/>
            <person name="Veneault-Fourrey C."/>
            <person name="LaButti K."/>
            <person name="Lindquist E.A."/>
            <person name="Lipzen A."/>
            <person name="Lundell T."/>
            <person name="Morin E."/>
            <person name="Murat C."/>
            <person name="Sun H."/>
            <person name="Tunlid A."/>
            <person name="Henrissat B."/>
            <person name="Grigoriev I.V."/>
            <person name="Hibbett D.S."/>
            <person name="Martin F."/>
            <person name="Nordberg H.P."/>
            <person name="Cantor M.N."/>
            <person name="Hua S.X."/>
        </authorList>
    </citation>
    <scope>NUCLEOTIDE SEQUENCE [LARGE SCALE GENOMIC DNA]</scope>
    <source>
        <strain evidence="7 8">MUT 4182</strain>
    </source>
</reference>
<feature type="coiled-coil region" evidence="4">
    <location>
        <begin position="684"/>
        <end position="757"/>
    </location>
</feature>
<feature type="repeat" description="ANK" evidence="3">
    <location>
        <begin position="495"/>
        <end position="527"/>
    </location>
</feature>
<dbReference type="InterPro" id="IPR018004">
    <property type="entry name" value="KilA/APSES_HTH"/>
</dbReference>
<dbReference type="HOGENOM" id="CLU_009666_1_0_1"/>
<feature type="region of interest" description="Disordered" evidence="5">
    <location>
        <begin position="423"/>
        <end position="452"/>
    </location>
</feature>
<dbReference type="PANTHER" id="PTHR43828:SF3">
    <property type="entry name" value="CHROMO DOMAIN-CONTAINING PROTEIN"/>
    <property type="match status" value="1"/>
</dbReference>
<sequence>MSASTAATPVPVHTPAPAPAAPGSTAPVSKPPTPAGGTLTPIAVAPPSSNGARVYNAIYSSVQVYECMVRGIAVMRRRVDSYVNATQILKVAGIDKGRRTKILEKEILPGRHEIVQGGYGKYQGTWIPLERGREVATQFGVLPLLQPLFDYVPPTATMPSMVGLRPPPTLFYPPGTTFPAYSLGAQALQLTYPPAPGAALSILQQGRSAGLFTPTATFSALPPGFQFSHMGYGIPTTLPGQPSQQSIISVTPTPKGAIAEVRPGSVTPSVTTPALRPSPAPSTAKESQAGQKRPRSAEGAQDAKMATAAPKAAKAKKAPTVSRAGSSAAIPAPNDDRASKRQRLESQRSDAMDLTTDDTLPASSQQASDNQGTIFGSQATIPDSQASLDPGPSSPPLPVVEPNGIHPLPLTVLTLSKPITDLPDAKARVSTKPPQRTRPLGPGDSEPPSPLKSPQYRAILLAIVSDEPAPSIIEQISAASLAEGAVDVNLVIDDQGHTALHWAASMARLSILEALVASGADVHRGNFAGETPLIRAILSTNPHESHSFAEILTALLPSLRTVDNKSQSVLHHIAHVAGVKGRAAAARYYLETVLEFVVRHQEELGGTEELVDLQDVHGDTALNISARVGNRALVRMLIDVGANRILANKLGLRPGDFGVENENLQVPVADDYIAALRTGPSPPVQKSQDVIAELTDMINNLASEFSAEVAVKQKDLDLVQVELRNATRQLAEQRKQIQECQNKLSQLDQVHQRIQNVERVLKEEDTFDWTGRSTVDGKPEMNAGKPFQHRGPQSVLGPLTAKTTSAELPPNSEPDPAFPPSGALGGNSDTVATWMRLKRMKMWHGRMDDLMEQRIEGSKGASAEKELQCRKVVSLCTGVAVDEVDGMLENLVIAMESDGQVVDLTRVAGFMQKVKTA</sequence>
<dbReference type="Pfam" id="PF04383">
    <property type="entry name" value="KilA-N"/>
    <property type="match status" value="1"/>
</dbReference>
<dbReference type="STRING" id="1051891.A0A0C3QJS5"/>
<evidence type="ECO:0000256" key="4">
    <source>
        <dbReference type="SAM" id="Coils"/>
    </source>
</evidence>
<feature type="region of interest" description="Disordered" evidence="5">
    <location>
        <begin position="258"/>
        <end position="401"/>
    </location>
</feature>
<dbReference type="InterPro" id="IPR036770">
    <property type="entry name" value="Ankyrin_rpt-contain_sf"/>
</dbReference>
<dbReference type="InterPro" id="IPR051642">
    <property type="entry name" value="SWI6-like"/>
</dbReference>
<proteinExistence type="predicted"/>
<dbReference type="OrthoDB" id="6718656at2759"/>
<dbReference type="AlphaFoldDB" id="A0A0C3QJS5"/>
<dbReference type="SUPFAM" id="SSF54616">
    <property type="entry name" value="DNA-binding domain of Mlu1-box binding protein MBP1"/>
    <property type="match status" value="1"/>
</dbReference>
<evidence type="ECO:0000256" key="3">
    <source>
        <dbReference type="PROSITE-ProRule" id="PRU00023"/>
    </source>
</evidence>
<evidence type="ECO:0000259" key="6">
    <source>
        <dbReference type="PROSITE" id="PS51299"/>
    </source>
</evidence>
<dbReference type="PANTHER" id="PTHR43828">
    <property type="entry name" value="ASPARAGINASE"/>
    <property type="match status" value="1"/>
</dbReference>
<reference evidence="8" key="2">
    <citation type="submission" date="2015-01" db="EMBL/GenBank/DDBJ databases">
        <title>Evolutionary Origins and Diversification of the Mycorrhizal Mutualists.</title>
        <authorList>
            <consortium name="DOE Joint Genome Institute"/>
            <consortium name="Mycorrhizal Genomics Consortium"/>
            <person name="Kohler A."/>
            <person name="Kuo A."/>
            <person name="Nagy L.G."/>
            <person name="Floudas D."/>
            <person name="Copeland A."/>
            <person name="Barry K.W."/>
            <person name="Cichocki N."/>
            <person name="Veneault-Fourrey C."/>
            <person name="LaButti K."/>
            <person name="Lindquist E.A."/>
            <person name="Lipzen A."/>
            <person name="Lundell T."/>
            <person name="Morin E."/>
            <person name="Murat C."/>
            <person name="Riley R."/>
            <person name="Ohm R."/>
            <person name="Sun H."/>
            <person name="Tunlid A."/>
            <person name="Henrissat B."/>
            <person name="Grigoriev I.V."/>
            <person name="Hibbett D.S."/>
            <person name="Martin F."/>
        </authorList>
    </citation>
    <scope>NUCLEOTIDE SEQUENCE [LARGE SCALE GENOMIC DNA]</scope>
    <source>
        <strain evidence="8">MUT 4182</strain>
    </source>
</reference>
<organism evidence="7 8">
    <name type="scientific">Tulasnella calospora MUT 4182</name>
    <dbReference type="NCBI Taxonomy" id="1051891"/>
    <lineage>
        <taxon>Eukaryota</taxon>
        <taxon>Fungi</taxon>
        <taxon>Dikarya</taxon>
        <taxon>Basidiomycota</taxon>
        <taxon>Agaricomycotina</taxon>
        <taxon>Agaricomycetes</taxon>
        <taxon>Cantharellales</taxon>
        <taxon>Tulasnellaceae</taxon>
        <taxon>Tulasnella</taxon>
    </lineage>
</organism>
<dbReference type="InterPro" id="IPR003163">
    <property type="entry name" value="Tscrpt_reg_HTH_APSES-type"/>
</dbReference>
<evidence type="ECO:0000256" key="1">
    <source>
        <dbReference type="ARBA" id="ARBA00022737"/>
    </source>
</evidence>
<dbReference type="EMBL" id="KN823023">
    <property type="protein sequence ID" value="KIO26499.1"/>
    <property type="molecule type" value="Genomic_DNA"/>
</dbReference>
<gene>
    <name evidence="7" type="ORF">M407DRAFT_24220</name>
</gene>
<keyword evidence="8" id="KW-1185">Reference proteome</keyword>